<dbReference type="AlphaFoldDB" id="A0A9P7GS06"/>
<evidence type="ECO:0000313" key="3">
    <source>
        <dbReference type="Proteomes" id="UP000717328"/>
    </source>
</evidence>
<dbReference type="OrthoDB" id="3038990at2759"/>
<feature type="transmembrane region" description="Helical" evidence="1">
    <location>
        <begin position="68"/>
        <end position="90"/>
    </location>
</feature>
<feature type="transmembrane region" description="Helical" evidence="1">
    <location>
        <begin position="110"/>
        <end position="133"/>
    </location>
</feature>
<feature type="transmembrane region" description="Helical" evidence="1">
    <location>
        <begin position="35"/>
        <end position="56"/>
    </location>
</feature>
<keyword evidence="1" id="KW-0812">Transmembrane</keyword>
<protein>
    <submittedName>
        <fullName evidence="2">Uncharacterized protein</fullName>
    </submittedName>
</protein>
<sequence length="245" mass="26919">MAFLPPAVASQETIATYLIVGVVGVIAPLPNCQVVKNIICILHHVAFSSTSFLFFLRVRAVFLYEKNIVACFFVLWLGVVGGSISVTTAGRVVHLEPTQHCEEAALKPSAIAAPIMLAVNDTFVFLAISWRLLSGFRLRRKKNLLGMLLGNYLSNLSRALLRDGQFYYLVSVTSNVINAVVNCTHAVPIAYRLVLTIFNVVLTNIMACHVFRHIKFGDFSGIMTRALWIPSEIERAEIEGGAAPV</sequence>
<evidence type="ECO:0000256" key="1">
    <source>
        <dbReference type="SAM" id="Phobius"/>
    </source>
</evidence>
<reference evidence="2" key="1">
    <citation type="submission" date="2021-02" db="EMBL/GenBank/DDBJ databases">
        <authorList>
            <person name="Nieuwenhuis M."/>
            <person name="Van De Peppel L.J.J."/>
        </authorList>
    </citation>
    <scope>NUCLEOTIDE SEQUENCE</scope>
    <source>
        <strain evidence="2">D49</strain>
    </source>
</reference>
<proteinExistence type="predicted"/>
<name>A0A9P7GS06_9AGAR</name>
<keyword evidence="1" id="KW-1133">Transmembrane helix</keyword>
<organism evidence="2 3">
    <name type="scientific">Sphagnurus paluster</name>
    <dbReference type="NCBI Taxonomy" id="117069"/>
    <lineage>
        <taxon>Eukaryota</taxon>
        <taxon>Fungi</taxon>
        <taxon>Dikarya</taxon>
        <taxon>Basidiomycota</taxon>
        <taxon>Agaricomycotina</taxon>
        <taxon>Agaricomycetes</taxon>
        <taxon>Agaricomycetidae</taxon>
        <taxon>Agaricales</taxon>
        <taxon>Tricholomatineae</taxon>
        <taxon>Lyophyllaceae</taxon>
        <taxon>Sphagnurus</taxon>
    </lineage>
</organism>
<accession>A0A9P7GS06</accession>
<gene>
    <name evidence="2" type="ORF">H0H81_005237</name>
</gene>
<dbReference type="Proteomes" id="UP000717328">
    <property type="component" value="Unassembled WGS sequence"/>
</dbReference>
<feature type="transmembrane region" description="Helical" evidence="1">
    <location>
        <begin position="193"/>
        <end position="211"/>
    </location>
</feature>
<evidence type="ECO:0000313" key="2">
    <source>
        <dbReference type="EMBL" id="KAG5652375.1"/>
    </source>
</evidence>
<reference evidence="2" key="2">
    <citation type="submission" date="2021-10" db="EMBL/GenBank/DDBJ databases">
        <title>Phylogenomics reveals ancestral predisposition of the termite-cultivated fungus Termitomyces towards a domesticated lifestyle.</title>
        <authorList>
            <person name="Auxier B."/>
            <person name="Grum-Grzhimaylo A."/>
            <person name="Cardenas M.E."/>
            <person name="Lodge J.D."/>
            <person name="Laessoe T."/>
            <person name="Pedersen O."/>
            <person name="Smith M.E."/>
            <person name="Kuyper T.W."/>
            <person name="Franco-Molano E.A."/>
            <person name="Baroni T.J."/>
            <person name="Aanen D.K."/>
        </authorList>
    </citation>
    <scope>NUCLEOTIDE SEQUENCE</scope>
    <source>
        <strain evidence="2">D49</strain>
    </source>
</reference>
<keyword evidence="1" id="KW-0472">Membrane</keyword>
<keyword evidence="3" id="KW-1185">Reference proteome</keyword>
<dbReference type="EMBL" id="JABCKI010000133">
    <property type="protein sequence ID" value="KAG5652375.1"/>
    <property type="molecule type" value="Genomic_DNA"/>
</dbReference>
<comment type="caution">
    <text evidence="2">The sequence shown here is derived from an EMBL/GenBank/DDBJ whole genome shotgun (WGS) entry which is preliminary data.</text>
</comment>
<feature type="transmembrane region" description="Helical" evidence="1">
    <location>
        <begin position="12"/>
        <end position="29"/>
    </location>
</feature>